<organism evidence="1 2">
    <name type="scientific">Dactylosporangium salmoneum</name>
    <dbReference type="NCBI Taxonomy" id="53361"/>
    <lineage>
        <taxon>Bacteria</taxon>
        <taxon>Bacillati</taxon>
        <taxon>Actinomycetota</taxon>
        <taxon>Actinomycetes</taxon>
        <taxon>Micromonosporales</taxon>
        <taxon>Micromonosporaceae</taxon>
        <taxon>Dactylosporangium</taxon>
    </lineage>
</organism>
<comment type="caution">
    <text evidence="1">The sequence shown here is derived from an EMBL/GenBank/DDBJ whole genome shotgun (WGS) entry which is preliminary data.</text>
</comment>
<protein>
    <recommendedName>
        <fullName evidence="3">Enhanced intracellular survival protein domain-containing protein</fullName>
    </recommendedName>
</protein>
<accession>A0ABN3HXW6</accession>
<dbReference type="RefSeq" id="WP_344619953.1">
    <property type="nucleotide sequence ID" value="NZ_BAAARV010000120.1"/>
</dbReference>
<dbReference type="EMBL" id="BAAARV010000120">
    <property type="protein sequence ID" value="GAA2389811.1"/>
    <property type="molecule type" value="Genomic_DNA"/>
</dbReference>
<sequence length="94" mass="10301">MALRRKGSRTVVVDGRRYRWVITLRAEPVQGVVVELAEGPASRLVAYTNEFAVITPGMVALGIRAALSAGWEPDMRGPDFRLADDLWGPPLLTP</sequence>
<reference evidence="1 2" key="1">
    <citation type="journal article" date="2019" name="Int. J. Syst. Evol. Microbiol.">
        <title>The Global Catalogue of Microorganisms (GCM) 10K type strain sequencing project: providing services to taxonomists for standard genome sequencing and annotation.</title>
        <authorList>
            <consortium name="The Broad Institute Genomics Platform"/>
            <consortium name="The Broad Institute Genome Sequencing Center for Infectious Disease"/>
            <person name="Wu L."/>
            <person name="Ma J."/>
        </authorList>
    </citation>
    <scope>NUCLEOTIDE SEQUENCE [LARGE SCALE GENOMIC DNA]</scope>
    <source>
        <strain evidence="1 2">JCM 3272</strain>
    </source>
</reference>
<dbReference type="Proteomes" id="UP001501444">
    <property type="component" value="Unassembled WGS sequence"/>
</dbReference>
<keyword evidence="2" id="KW-1185">Reference proteome</keyword>
<evidence type="ECO:0000313" key="2">
    <source>
        <dbReference type="Proteomes" id="UP001501444"/>
    </source>
</evidence>
<gene>
    <name evidence="1" type="ORF">GCM10010170_101640</name>
</gene>
<evidence type="ECO:0008006" key="3">
    <source>
        <dbReference type="Google" id="ProtNLM"/>
    </source>
</evidence>
<evidence type="ECO:0000313" key="1">
    <source>
        <dbReference type="EMBL" id="GAA2389811.1"/>
    </source>
</evidence>
<name>A0ABN3HXW6_9ACTN</name>
<proteinExistence type="predicted"/>